<feature type="region of interest" description="Disordered" evidence="1">
    <location>
        <begin position="106"/>
        <end position="133"/>
    </location>
</feature>
<evidence type="ECO:0000313" key="4">
    <source>
        <dbReference type="Proteomes" id="UP000027265"/>
    </source>
</evidence>
<dbReference type="EMBL" id="KL197728">
    <property type="protein sequence ID" value="KDQ54615.1"/>
    <property type="molecule type" value="Genomic_DNA"/>
</dbReference>
<organism evidence="3 4">
    <name type="scientific">Jaapia argillacea MUCL 33604</name>
    <dbReference type="NCBI Taxonomy" id="933084"/>
    <lineage>
        <taxon>Eukaryota</taxon>
        <taxon>Fungi</taxon>
        <taxon>Dikarya</taxon>
        <taxon>Basidiomycota</taxon>
        <taxon>Agaricomycotina</taxon>
        <taxon>Agaricomycetes</taxon>
        <taxon>Agaricomycetidae</taxon>
        <taxon>Jaapiales</taxon>
        <taxon>Jaapiaceae</taxon>
        <taxon>Jaapia</taxon>
    </lineage>
</organism>
<feature type="region of interest" description="Disordered" evidence="1">
    <location>
        <begin position="44"/>
        <end position="80"/>
    </location>
</feature>
<dbReference type="HOGENOM" id="CLU_1124697_0_0_1"/>
<gene>
    <name evidence="3" type="ORF">JAAARDRAFT_60584</name>
</gene>
<dbReference type="AlphaFoldDB" id="A0A067PLA6"/>
<accession>A0A067PLA6</accession>
<protein>
    <submittedName>
        <fullName evidence="3">Uncharacterized protein</fullName>
    </submittedName>
</protein>
<keyword evidence="4" id="KW-1185">Reference proteome</keyword>
<evidence type="ECO:0000313" key="3">
    <source>
        <dbReference type="EMBL" id="KDQ54615.1"/>
    </source>
</evidence>
<feature type="region of interest" description="Disordered" evidence="1">
    <location>
        <begin position="211"/>
        <end position="247"/>
    </location>
</feature>
<feature type="compositionally biased region" description="Polar residues" evidence="1">
    <location>
        <begin position="110"/>
        <end position="133"/>
    </location>
</feature>
<feature type="transmembrane region" description="Helical" evidence="2">
    <location>
        <begin position="86"/>
        <end position="106"/>
    </location>
</feature>
<evidence type="ECO:0000256" key="1">
    <source>
        <dbReference type="SAM" id="MobiDB-lite"/>
    </source>
</evidence>
<keyword evidence="2" id="KW-0472">Membrane</keyword>
<keyword evidence="2" id="KW-1133">Transmembrane helix</keyword>
<feature type="compositionally biased region" description="Polar residues" evidence="1">
    <location>
        <begin position="211"/>
        <end position="224"/>
    </location>
</feature>
<proteinExistence type="predicted"/>
<evidence type="ECO:0000256" key="2">
    <source>
        <dbReference type="SAM" id="Phobius"/>
    </source>
</evidence>
<name>A0A067PLA6_9AGAM</name>
<dbReference type="InParanoid" id="A0A067PLA6"/>
<reference evidence="4" key="1">
    <citation type="journal article" date="2014" name="Proc. Natl. Acad. Sci. U.S.A.">
        <title>Extensive sampling of basidiomycete genomes demonstrates inadequacy of the white-rot/brown-rot paradigm for wood decay fungi.</title>
        <authorList>
            <person name="Riley R."/>
            <person name="Salamov A.A."/>
            <person name="Brown D.W."/>
            <person name="Nagy L.G."/>
            <person name="Floudas D."/>
            <person name="Held B.W."/>
            <person name="Levasseur A."/>
            <person name="Lombard V."/>
            <person name="Morin E."/>
            <person name="Otillar R."/>
            <person name="Lindquist E.A."/>
            <person name="Sun H."/>
            <person name="LaButti K.M."/>
            <person name="Schmutz J."/>
            <person name="Jabbour D."/>
            <person name="Luo H."/>
            <person name="Baker S.E."/>
            <person name="Pisabarro A.G."/>
            <person name="Walton J.D."/>
            <person name="Blanchette R.A."/>
            <person name="Henrissat B."/>
            <person name="Martin F."/>
            <person name="Cullen D."/>
            <person name="Hibbett D.S."/>
            <person name="Grigoriev I.V."/>
        </authorList>
    </citation>
    <scope>NUCLEOTIDE SEQUENCE [LARGE SCALE GENOMIC DNA]</scope>
    <source>
        <strain evidence="4">MUCL 33604</strain>
    </source>
</reference>
<sequence>MDYDTSLLADAPQASRTEKQDGYNIDILDQPIQRNPSVAYRPTHRPLTAQSHPPPNELAWKENRSALRGTTRPPPPRTRSRRCTPIILLLVGIVIVAAIVGGAVGGTRKPASTVSHETNGTTTETSDPPSVTDQLPTIVLTNTSSMIPATSTNATVSSSISSAGCGMQTVDGISTYGSPTIVSWTAVTWTPTSSDYLTSITSIAWCAPSSQRSLSASPTTTSSDYGGVQSQSTPSPPPSHGVSMAPM</sequence>
<dbReference type="OrthoDB" id="3268868at2759"/>
<keyword evidence="2" id="KW-0812">Transmembrane</keyword>
<dbReference type="Proteomes" id="UP000027265">
    <property type="component" value="Unassembled WGS sequence"/>
</dbReference>